<evidence type="ECO:0000313" key="2">
    <source>
        <dbReference type="Proteomes" id="UP000070065"/>
    </source>
</evidence>
<sequence>MAGRALEMEKDVIKTRERAKILARSKNCFMKSLSIFSLNLLFFDSYQKKQEKKKSHLYIDSFLNSKMNPLCLRMTFS</sequence>
<protein>
    <submittedName>
        <fullName evidence="1">Uncharacterized protein</fullName>
    </submittedName>
</protein>
<comment type="caution">
    <text evidence="1">The sequence shown here is derived from an EMBL/GenBank/DDBJ whole genome shotgun (WGS) entry which is preliminary data.</text>
</comment>
<dbReference type="EMBL" id="LRQR01000029">
    <property type="protein sequence ID" value="KXA61959.1"/>
    <property type="molecule type" value="Genomic_DNA"/>
</dbReference>
<accession>A0A133S161</accession>
<dbReference type="Proteomes" id="UP000070065">
    <property type="component" value="Unassembled WGS sequence"/>
</dbReference>
<evidence type="ECO:0000313" key="1">
    <source>
        <dbReference type="EMBL" id="KXA61959.1"/>
    </source>
</evidence>
<reference evidence="1 2" key="1">
    <citation type="submission" date="2016-01" db="EMBL/GenBank/DDBJ databases">
        <authorList>
            <person name="Oliw E.H."/>
        </authorList>
    </citation>
    <scope>NUCLEOTIDE SEQUENCE [LARGE SCALE GENOMIC DNA]</scope>
    <source>
        <strain evidence="1 2">CMW7705B</strain>
    </source>
</reference>
<dbReference type="AlphaFoldDB" id="A0A133S161"/>
<name>A0A133S161_STRMT</name>
<proteinExistence type="predicted"/>
<gene>
    <name evidence="1" type="ORF">HMPREF3228_00471</name>
</gene>
<organism evidence="1 2">
    <name type="scientific">Streptococcus mitis</name>
    <dbReference type="NCBI Taxonomy" id="28037"/>
    <lineage>
        <taxon>Bacteria</taxon>
        <taxon>Bacillati</taxon>
        <taxon>Bacillota</taxon>
        <taxon>Bacilli</taxon>
        <taxon>Lactobacillales</taxon>
        <taxon>Streptococcaceae</taxon>
        <taxon>Streptococcus</taxon>
        <taxon>Streptococcus mitis group</taxon>
    </lineage>
</organism>